<name>A0A1B0B9G3_9MUSC</name>
<protein>
    <submittedName>
        <fullName evidence="1">Uncharacterized protein</fullName>
    </submittedName>
</protein>
<reference evidence="1" key="2">
    <citation type="submission" date="2020-05" db="UniProtKB">
        <authorList>
            <consortium name="EnsemblMetazoa"/>
        </authorList>
    </citation>
    <scope>IDENTIFICATION</scope>
    <source>
        <strain evidence="1">IAEA</strain>
    </source>
</reference>
<sequence length="19" mass="2108">MLRFALLVTLCISLGCRPT</sequence>
<dbReference type="VEuPathDB" id="VectorBase:GPPI023051"/>
<reference evidence="2" key="1">
    <citation type="submission" date="2015-01" db="EMBL/GenBank/DDBJ databases">
        <authorList>
            <person name="Aksoy S."/>
            <person name="Warren W."/>
            <person name="Wilson R.K."/>
        </authorList>
    </citation>
    <scope>NUCLEOTIDE SEQUENCE [LARGE SCALE GENOMIC DNA]</scope>
    <source>
        <strain evidence="2">IAEA</strain>
    </source>
</reference>
<evidence type="ECO:0000313" key="2">
    <source>
        <dbReference type="Proteomes" id="UP000092460"/>
    </source>
</evidence>
<keyword evidence="2" id="KW-1185">Reference proteome</keyword>
<dbReference type="EnsemblMetazoa" id="GPPI023051-RA">
    <property type="protein sequence ID" value="GPPI023051-PA"/>
    <property type="gene ID" value="GPPI023051"/>
</dbReference>
<dbReference type="AlphaFoldDB" id="A0A1B0B9G3"/>
<organism evidence="1 2">
    <name type="scientific">Glossina palpalis gambiensis</name>
    <dbReference type="NCBI Taxonomy" id="67801"/>
    <lineage>
        <taxon>Eukaryota</taxon>
        <taxon>Metazoa</taxon>
        <taxon>Ecdysozoa</taxon>
        <taxon>Arthropoda</taxon>
        <taxon>Hexapoda</taxon>
        <taxon>Insecta</taxon>
        <taxon>Pterygota</taxon>
        <taxon>Neoptera</taxon>
        <taxon>Endopterygota</taxon>
        <taxon>Diptera</taxon>
        <taxon>Brachycera</taxon>
        <taxon>Muscomorpha</taxon>
        <taxon>Hippoboscoidea</taxon>
        <taxon>Glossinidae</taxon>
        <taxon>Glossina</taxon>
    </lineage>
</organism>
<dbReference type="Proteomes" id="UP000092460">
    <property type="component" value="Unassembled WGS sequence"/>
</dbReference>
<accession>A0A1B0B9G3</accession>
<dbReference type="EMBL" id="JXJN01010371">
    <property type="status" value="NOT_ANNOTATED_CDS"/>
    <property type="molecule type" value="Genomic_DNA"/>
</dbReference>
<evidence type="ECO:0000313" key="1">
    <source>
        <dbReference type="EnsemblMetazoa" id="GPPI023051-PA"/>
    </source>
</evidence>
<proteinExistence type="predicted"/>
<dbReference type="PROSITE" id="PS51257">
    <property type="entry name" value="PROKAR_LIPOPROTEIN"/>
    <property type="match status" value="1"/>
</dbReference>